<protein>
    <submittedName>
        <fullName evidence="1">Uncharacterized protein</fullName>
    </submittedName>
</protein>
<dbReference type="AlphaFoldDB" id="X1K3C2"/>
<accession>X1K3C2</accession>
<dbReference type="EMBL" id="BARU01044180">
    <property type="protein sequence ID" value="GAH76558.1"/>
    <property type="molecule type" value="Genomic_DNA"/>
</dbReference>
<name>X1K3C2_9ZZZZ</name>
<gene>
    <name evidence="1" type="ORF">S03H2_67469</name>
</gene>
<feature type="non-terminal residue" evidence="1">
    <location>
        <position position="1"/>
    </location>
</feature>
<evidence type="ECO:0000313" key="1">
    <source>
        <dbReference type="EMBL" id="GAH76558.1"/>
    </source>
</evidence>
<organism evidence="1">
    <name type="scientific">marine sediment metagenome</name>
    <dbReference type="NCBI Taxonomy" id="412755"/>
    <lineage>
        <taxon>unclassified sequences</taxon>
        <taxon>metagenomes</taxon>
        <taxon>ecological metagenomes</taxon>
    </lineage>
</organism>
<proteinExistence type="predicted"/>
<comment type="caution">
    <text evidence="1">The sequence shown here is derived from an EMBL/GenBank/DDBJ whole genome shotgun (WGS) entry which is preliminary data.</text>
</comment>
<sequence length="85" mass="10124">VLQLLNFVDTKKKPTLESLRKLLHSIYSKTELEIARVFERFEKEISENLSSSPFNEIRYISNFMMLLVLLTNSSIYKKDLEDNFY</sequence>
<reference evidence="1" key="1">
    <citation type="journal article" date="2014" name="Front. Microbiol.">
        <title>High frequency of phylogenetically diverse reductive dehalogenase-homologous genes in deep subseafloor sedimentary metagenomes.</title>
        <authorList>
            <person name="Kawai M."/>
            <person name="Futagami T."/>
            <person name="Toyoda A."/>
            <person name="Takaki Y."/>
            <person name="Nishi S."/>
            <person name="Hori S."/>
            <person name="Arai W."/>
            <person name="Tsubouchi T."/>
            <person name="Morono Y."/>
            <person name="Uchiyama I."/>
            <person name="Ito T."/>
            <person name="Fujiyama A."/>
            <person name="Inagaki F."/>
            <person name="Takami H."/>
        </authorList>
    </citation>
    <scope>NUCLEOTIDE SEQUENCE</scope>
    <source>
        <strain evidence="1">Expedition CK06-06</strain>
    </source>
</reference>